<name>A0AA38M4A1_9CUCU</name>
<keyword evidence="3 9" id="KW-0863">Zinc-finger</keyword>
<keyword evidence="7" id="KW-0804">Transcription</keyword>
<proteinExistence type="predicted"/>
<dbReference type="EMBL" id="JALNTZ010000009">
    <property type="protein sequence ID" value="KAJ3641977.1"/>
    <property type="molecule type" value="Genomic_DNA"/>
</dbReference>
<evidence type="ECO:0000256" key="9">
    <source>
        <dbReference type="PROSITE-ProRule" id="PRU00027"/>
    </source>
</evidence>
<evidence type="ECO:0000256" key="4">
    <source>
        <dbReference type="ARBA" id="ARBA00022833"/>
    </source>
</evidence>
<gene>
    <name evidence="12" type="ORF">Zmor_028445</name>
</gene>
<evidence type="ECO:0000256" key="2">
    <source>
        <dbReference type="ARBA" id="ARBA00022723"/>
    </source>
</evidence>
<dbReference type="GO" id="GO:0005634">
    <property type="term" value="C:nucleus"/>
    <property type="evidence" value="ECO:0007669"/>
    <property type="project" value="UniProtKB-SubCell"/>
</dbReference>
<dbReference type="Pfam" id="PF02892">
    <property type="entry name" value="zf-BED"/>
    <property type="match status" value="1"/>
</dbReference>
<dbReference type="InterPro" id="IPR003656">
    <property type="entry name" value="Znf_BED"/>
</dbReference>
<keyword evidence="6" id="KW-0238">DNA-binding</keyword>
<reference evidence="12" key="1">
    <citation type="journal article" date="2023" name="G3 (Bethesda)">
        <title>Whole genome assemblies of Zophobas morio and Tenebrio molitor.</title>
        <authorList>
            <person name="Kaur S."/>
            <person name="Stinson S.A."/>
            <person name="diCenzo G.C."/>
        </authorList>
    </citation>
    <scope>NUCLEOTIDE SEQUENCE</scope>
    <source>
        <strain evidence="12">QUZm001</strain>
    </source>
</reference>
<feature type="region of interest" description="Disordered" evidence="10">
    <location>
        <begin position="56"/>
        <end position="104"/>
    </location>
</feature>
<feature type="compositionally biased region" description="Acidic residues" evidence="10">
    <location>
        <begin position="79"/>
        <end position="89"/>
    </location>
</feature>
<keyword evidence="2" id="KW-0479">Metal-binding</keyword>
<keyword evidence="5" id="KW-0805">Transcription regulation</keyword>
<dbReference type="GO" id="GO:0046983">
    <property type="term" value="F:protein dimerization activity"/>
    <property type="evidence" value="ECO:0007669"/>
    <property type="project" value="InterPro"/>
</dbReference>
<dbReference type="GO" id="GO:0003677">
    <property type="term" value="F:DNA binding"/>
    <property type="evidence" value="ECO:0007669"/>
    <property type="project" value="UniProtKB-KW"/>
</dbReference>
<dbReference type="PANTHER" id="PTHR46481">
    <property type="entry name" value="ZINC FINGER BED DOMAIN-CONTAINING PROTEIN 4"/>
    <property type="match status" value="1"/>
</dbReference>
<sequence length="626" mass="71030">MPRSKKSDVWNYFVKDQSGGKCKLCQKQFKSSGNTTNLFNHLKRSHRNMYIMQDEEKAADPGPSTSTLSKADTLTATETETDPSGEESEERSPNPPKKIKRRQKKIDDAFGDIESFSEKGDKTSRITNAILFAIAKDNLPLNLTEKIGFQYLMKVVSPLYRLPGKTKISLLMDEKYETLFTIMKKKISTIKHFCFTCDVWTDTLNSRSFLGVTLHMITGDQFQHLTIALNELSDKHTGEYLADRLTAIFDKWNIPLTKLVAAVTDNGANVVKAITVMLEKNKQLPCFAHTINLIAQKVCESENPAKLISAVKEIVRFFKHSVGASDYLRKNSNLKLIQSVPTRWNSTFYMLERFLNLSDTVSTILLKFPNSPRMLTAAELQTAKEITSILKPLESVTKEVSGDTYITGSMVIPLQNCMEKQLTELVPFTDIGQQLKQETLVEISKRFGGIEGNSLLSISTLLDPRFKKLHFKNPLRLSQNIAKIKHLIKESTPNEGKETQETLPEDLDSRENEPNIWIYHNKLAADSRKNKTEGNGNFDEFDHYIRQPTADQKVNPLAFWLSNKSLYPILSEIALEYLVITATSVPSERLFSRAGNILDPARNRLSSDRFEKLLFLNSLNIADWNL</sequence>
<dbReference type="GO" id="GO:0008270">
    <property type="term" value="F:zinc ion binding"/>
    <property type="evidence" value="ECO:0007669"/>
    <property type="project" value="UniProtKB-KW"/>
</dbReference>
<dbReference type="Proteomes" id="UP001168821">
    <property type="component" value="Unassembled WGS sequence"/>
</dbReference>
<feature type="domain" description="BED-type" evidence="11">
    <location>
        <begin position="4"/>
        <end position="53"/>
    </location>
</feature>
<dbReference type="SUPFAM" id="SSF57667">
    <property type="entry name" value="beta-beta-alpha zinc fingers"/>
    <property type="match status" value="1"/>
</dbReference>
<dbReference type="PANTHER" id="PTHR46481:SF10">
    <property type="entry name" value="ZINC FINGER BED DOMAIN-CONTAINING PROTEIN 39"/>
    <property type="match status" value="1"/>
</dbReference>
<dbReference type="InterPro" id="IPR052035">
    <property type="entry name" value="ZnF_BED_domain_contain"/>
</dbReference>
<evidence type="ECO:0000256" key="7">
    <source>
        <dbReference type="ARBA" id="ARBA00023163"/>
    </source>
</evidence>
<evidence type="ECO:0000256" key="5">
    <source>
        <dbReference type="ARBA" id="ARBA00023015"/>
    </source>
</evidence>
<dbReference type="AlphaFoldDB" id="A0AA38M4A1"/>
<keyword evidence="8" id="KW-0539">Nucleus</keyword>
<dbReference type="PROSITE" id="PS50808">
    <property type="entry name" value="ZF_BED"/>
    <property type="match status" value="1"/>
</dbReference>
<accession>A0AA38M4A1</accession>
<comment type="caution">
    <text evidence="12">The sequence shown here is derived from an EMBL/GenBank/DDBJ whole genome shotgun (WGS) entry which is preliminary data.</text>
</comment>
<evidence type="ECO:0000313" key="12">
    <source>
        <dbReference type="EMBL" id="KAJ3641977.1"/>
    </source>
</evidence>
<evidence type="ECO:0000256" key="10">
    <source>
        <dbReference type="SAM" id="MobiDB-lite"/>
    </source>
</evidence>
<evidence type="ECO:0000256" key="1">
    <source>
        <dbReference type="ARBA" id="ARBA00004123"/>
    </source>
</evidence>
<organism evidence="12 13">
    <name type="scientific">Zophobas morio</name>
    <dbReference type="NCBI Taxonomy" id="2755281"/>
    <lineage>
        <taxon>Eukaryota</taxon>
        <taxon>Metazoa</taxon>
        <taxon>Ecdysozoa</taxon>
        <taxon>Arthropoda</taxon>
        <taxon>Hexapoda</taxon>
        <taxon>Insecta</taxon>
        <taxon>Pterygota</taxon>
        <taxon>Neoptera</taxon>
        <taxon>Endopterygota</taxon>
        <taxon>Coleoptera</taxon>
        <taxon>Polyphaga</taxon>
        <taxon>Cucujiformia</taxon>
        <taxon>Tenebrionidae</taxon>
        <taxon>Zophobas</taxon>
    </lineage>
</organism>
<dbReference type="SUPFAM" id="SSF53098">
    <property type="entry name" value="Ribonuclease H-like"/>
    <property type="match status" value="1"/>
</dbReference>
<evidence type="ECO:0000256" key="6">
    <source>
        <dbReference type="ARBA" id="ARBA00023125"/>
    </source>
</evidence>
<dbReference type="SUPFAM" id="SSF140996">
    <property type="entry name" value="Hermes dimerisation domain"/>
    <property type="match status" value="1"/>
</dbReference>
<dbReference type="GO" id="GO:0009791">
    <property type="term" value="P:post-embryonic development"/>
    <property type="evidence" value="ECO:0007669"/>
    <property type="project" value="UniProtKB-ARBA"/>
</dbReference>
<evidence type="ECO:0000256" key="8">
    <source>
        <dbReference type="ARBA" id="ARBA00023242"/>
    </source>
</evidence>
<dbReference type="InterPro" id="IPR008906">
    <property type="entry name" value="HATC_C_dom"/>
</dbReference>
<protein>
    <recommendedName>
        <fullName evidence="11">BED-type domain-containing protein</fullName>
    </recommendedName>
</protein>
<evidence type="ECO:0000259" key="11">
    <source>
        <dbReference type="PROSITE" id="PS50808"/>
    </source>
</evidence>
<keyword evidence="4" id="KW-0862">Zinc</keyword>
<dbReference type="InterPro" id="IPR036236">
    <property type="entry name" value="Znf_C2H2_sf"/>
</dbReference>
<comment type="subcellular location">
    <subcellularLocation>
        <location evidence="1">Nucleus</location>
    </subcellularLocation>
</comment>
<dbReference type="Pfam" id="PF05699">
    <property type="entry name" value="Dimer_Tnp_hAT"/>
    <property type="match status" value="1"/>
</dbReference>
<dbReference type="InterPro" id="IPR012337">
    <property type="entry name" value="RNaseH-like_sf"/>
</dbReference>
<keyword evidence="13" id="KW-1185">Reference proteome</keyword>
<dbReference type="SMART" id="SM00614">
    <property type="entry name" value="ZnF_BED"/>
    <property type="match status" value="1"/>
</dbReference>
<evidence type="ECO:0000313" key="13">
    <source>
        <dbReference type="Proteomes" id="UP001168821"/>
    </source>
</evidence>
<evidence type="ECO:0000256" key="3">
    <source>
        <dbReference type="ARBA" id="ARBA00022771"/>
    </source>
</evidence>